<dbReference type="EnsemblBacteria" id="AAR36511">
    <property type="protein sequence ID" value="AAR36511"/>
    <property type="gene ID" value="GSU3120"/>
</dbReference>
<evidence type="ECO:0000256" key="4">
    <source>
        <dbReference type="ARBA" id="ARBA00022764"/>
    </source>
</evidence>
<comment type="subcellular location">
    <subcellularLocation>
        <location evidence="1">Periplasm</location>
    </subcellularLocation>
</comment>
<evidence type="ECO:0000256" key="5">
    <source>
        <dbReference type="SAM" id="MobiDB-lite"/>
    </source>
</evidence>
<keyword evidence="4" id="KW-0574">Periplasm</keyword>
<dbReference type="Pfam" id="PF07813">
    <property type="entry name" value="LTXXQ"/>
    <property type="match status" value="1"/>
</dbReference>
<organism evidence="6 7">
    <name type="scientific">Geobacter sulfurreducens (strain ATCC 51573 / DSM 12127 / PCA)</name>
    <dbReference type="NCBI Taxonomy" id="243231"/>
    <lineage>
        <taxon>Bacteria</taxon>
        <taxon>Pseudomonadati</taxon>
        <taxon>Thermodesulfobacteriota</taxon>
        <taxon>Desulfuromonadia</taxon>
        <taxon>Geobacterales</taxon>
        <taxon>Geobacteraceae</taxon>
        <taxon>Geobacter</taxon>
    </lineage>
</organism>
<reference evidence="6 7" key="1">
    <citation type="journal article" date="2003" name="Science">
        <title>Genome of Geobacter sulfurreducens: metal reduction in subsurface environments.</title>
        <authorList>
            <person name="Methe B.A."/>
            <person name="Nelson K.E."/>
            <person name="Eisen J.A."/>
            <person name="Paulsen I.T."/>
            <person name="Nelson W."/>
            <person name="Heidelberg J.F."/>
            <person name="Wu D."/>
            <person name="Wu M."/>
            <person name="Ward N."/>
            <person name="Beanan M.J."/>
            <person name="Dodson R.J."/>
            <person name="Madupu R."/>
            <person name="Brinkac L.M."/>
            <person name="Daugherty S.C."/>
            <person name="DeBoy R.T."/>
            <person name="Durkin A.S."/>
            <person name="Gwinn M."/>
            <person name="Kolonay J.F."/>
            <person name="Sullivan S.A."/>
            <person name="Haft D.H."/>
            <person name="Selengut J."/>
            <person name="Davidsen T.M."/>
            <person name="Zafar N."/>
            <person name="White O."/>
            <person name="Tran B."/>
            <person name="Romero C."/>
            <person name="Forberger H.A."/>
            <person name="Weidman J."/>
            <person name="Khouri H."/>
            <person name="Feldblyum T.V."/>
            <person name="Utterback T.R."/>
            <person name="Van Aken S.E."/>
            <person name="Lovley D.R."/>
            <person name="Fraser C.M."/>
        </authorList>
    </citation>
    <scope>NUCLEOTIDE SEQUENCE [LARGE SCALE GENOMIC DNA]</scope>
    <source>
        <strain evidence="7">ATCC 51573 / DSM 12127 / PCA</strain>
    </source>
</reference>
<dbReference type="PATRIC" id="fig|243231.5.peg.3144"/>
<dbReference type="DNASU" id="2685238"/>
<dbReference type="eggNOG" id="COG3678">
    <property type="taxonomic scope" value="Bacteria"/>
</dbReference>
<dbReference type="PANTHER" id="PTHR38102">
    <property type="entry name" value="PERIPLASMIC CHAPERONE SPY"/>
    <property type="match status" value="1"/>
</dbReference>
<dbReference type="Gene3D" id="1.20.120.1490">
    <property type="match status" value="1"/>
</dbReference>
<dbReference type="OrthoDB" id="5402495at2"/>
<dbReference type="CDD" id="cd09916">
    <property type="entry name" value="CpxP_like"/>
    <property type="match status" value="1"/>
</dbReference>
<keyword evidence="7" id="KW-1185">Reference proteome</keyword>
<protein>
    <submittedName>
        <fullName evidence="6">CpxP superfamily protein</fullName>
    </submittedName>
</protein>
<gene>
    <name evidence="6" type="ordered locus">GSU3120</name>
</gene>
<dbReference type="STRING" id="243231.GSU3120"/>
<evidence type="ECO:0000256" key="3">
    <source>
        <dbReference type="ARBA" id="ARBA00022729"/>
    </source>
</evidence>
<dbReference type="KEGG" id="gsu:GSU3120"/>
<comment type="similarity">
    <text evidence="2">Belongs to the CpxP/Spy family.</text>
</comment>
<evidence type="ECO:0000313" key="7">
    <source>
        <dbReference type="Proteomes" id="UP000000577"/>
    </source>
</evidence>
<reference evidence="6 7" key="2">
    <citation type="journal article" date="2012" name="BMC Genomics">
        <title>Comparative genomic analysis of Geobacter sulfurreducens KN400, a strain with enhanced capacity for extracellular electron transfer and electricity production.</title>
        <authorList>
            <person name="Butler J.E."/>
            <person name="Young N.D."/>
            <person name="Aklujkar M."/>
            <person name="Lovley D.R."/>
        </authorList>
    </citation>
    <scope>NUCLEOTIDE SEQUENCE [LARGE SCALE GENOMIC DNA]</scope>
    <source>
        <strain evidence="7">ATCC 51573 / DSM 12127 / PCA</strain>
    </source>
</reference>
<dbReference type="InParanoid" id="Q747Z5"/>
<evidence type="ECO:0000256" key="1">
    <source>
        <dbReference type="ARBA" id="ARBA00004418"/>
    </source>
</evidence>
<dbReference type="Proteomes" id="UP000000577">
    <property type="component" value="Chromosome"/>
</dbReference>
<dbReference type="InterPro" id="IPR052211">
    <property type="entry name" value="Cpx_auxiliary_protein"/>
</dbReference>
<dbReference type="GO" id="GO:0030288">
    <property type="term" value="C:outer membrane-bounded periplasmic space"/>
    <property type="evidence" value="ECO:0000318"/>
    <property type="project" value="GO_Central"/>
</dbReference>
<name>Q747Z5_GEOSL</name>
<dbReference type="RefSeq" id="WP_010943741.1">
    <property type="nucleotide sequence ID" value="NC_002939.5"/>
</dbReference>
<evidence type="ECO:0000313" key="6">
    <source>
        <dbReference type="EMBL" id="AAR36511.1"/>
    </source>
</evidence>
<sequence length="158" mass="17165">MKKQLCMIALVGATAFGTTGTSWSLDGPPPPEPPPMGKGQEHFLERMASVLKLTDAQQAQIEALISTDAEQNAPLHRQLAENERALREATTAASLDEATVRALAATKGNLMTEMIVSRAKLRNAINAILTAEQRELADRLDPLKYGPPRPRPDRPGME</sequence>
<dbReference type="GO" id="GO:0051082">
    <property type="term" value="F:unfolded protein binding"/>
    <property type="evidence" value="ECO:0000318"/>
    <property type="project" value="GO_Central"/>
</dbReference>
<dbReference type="EMBL" id="AE017180">
    <property type="protein sequence ID" value="AAR36511.1"/>
    <property type="molecule type" value="Genomic_DNA"/>
</dbReference>
<keyword evidence="3" id="KW-0732">Signal</keyword>
<dbReference type="AlphaFoldDB" id="Q747Z5"/>
<accession>Q747Z5</accession>
<proteinExistence type="inferred from homology"/>
<dbReference type="InterPro" id="IPR012899">
    <property type="entry name" value="LTXXQ"/>
</dbReference>
<dbReference type="HOGENOM" id="CLU_139759_0_0_7"/>
<evidence type="ECO:0000256" key="2">
    <source>
        <dbReference type="ARBA" id="ARBA00008441"/>
    </source>
</evidence>
<feature type="region of interest" description="Disordered" evidence="5">
    <location>
        <begin position="138"/>
        <end position="158"/>
    </location>
</feature>
<dbReference type="PANTHER" id="PTHR38102:SF1">
    <property type="entry name" value="PERIPLASMIC CHAPERONE SPY"/>
    <property type="match status" value="1"/>
</dbReference>